<dbReference type="GO" id="GO:0003677">
    <property type="term" value="F:DNA binding"/>
    <property type="evidence" value="ECO:0007669"/>
    <property type="project" value="InterPro"/>
</dbReference>
<accession>A0A240UI05</accession>
<feature type="domain" description="Tyr recombinase" evidence="3">
    <location>
        <begin position="5"/>
        <end position="223"/>
    </location>
</feature>
<keyword evidence="2" id="KW-0233">DNA recombination</keyword>
<dbReference type="Pfam" id="PF00589">
    <property type="entry name" value="Phage_integrase"/>
    <property type="match status" value="1"/>
</dbReference>
<gene>
    <name evidence="4" type="ORF">CBP36_19350</name>
</gene>
<dbReference type="RefSeq" id="WP_086928905.1">
    <property type="nucleotide sequence ID" value="NZ_CP021363.1"/>
</dbReference>
<dbReference type="Proteomes" id="UP000194440">
    <property type="component" value="Plasmid pACP4.1"/>
</dbReference>
<dbReference type="GO" id="GO:0015074">
    <property type="term" value="P:DNA integration"/>
    <property type="evidence" value="ECO:0007669"/>
    <property type="project" value="UniProtKB-KW"/>
</dbReference>
<dbReference type="InterPro" id="IPR013762">
    <property type="entry name" value="Integrase-like_cat_sf"/>
</dbReference>
<keyword evidence="5" id="KW-1185">Reference proteome</keyword>
<dbReference type="InterPro" id="IPR050090">
    <property type="entry name" value="Tyrosine_recombinase_XerCD"/>
</dbReference>
<organism evidence="4 5">
    <name type="scientific">Acidovorax carolinensis</name>
    <dbReference type="NCBI Taxonomy" id="553814"/>
    <lineage>
        <taxon>Bacteria</taxon>
        <taxon>Pseudomonadati</taxon>
        <taxon>Pseudomonadota</taxon>
        <taxon>Betaproteobacteria</taxon>
        <taxon>Burkholderiales</taxon>
        <taxon>Comamonadaceae</taxon>
        <taxon>Acidovorax</taxon>
    </lineage>
</organism>
<dbReference type="PANTHER" id="PTHR30349">
    <property type="entry name" value="PHAGE INTEGRASE-RELATED"/>
    <property type="match status" value="1"/>
</dbReference>
<keyword evidence="4" id="KW-0614">Plasmid</keyword>
<dbReference type="OrthoDB" id="305957at2"/>
<dbReference type="InterPro" id="IPR002104">
    <property type="entry name" value="Integrase_catalytic"/>
</dbReference>
<dbReference type="KEGG" id="acip:CBP36_19350"/>
<dbReference type="PROSITE" id="PS51898">
    <property type="entry name" value="TYR_RECOMBINASE"/>
    <property type="match status" value="1"/>
</dbReference>
<dbReference type="InterPro" id="IPR011010">
    <property type="entry name" value="DNA_brk_join_enz"/>
</dbReference>
<keyword evidence="1" id="KW-0229">DNA integration</keyword>
<evidence type="ECO:0000259" key="3">
    <source>
        <dbReference type="PROSITE" id="PS51898"/>
    </source>
</evidence>
<dbReference type="EMBL" id="CP021367">
    <property type="protein sequence ID" value="ART61127.1"/>
    <property type="molecule type" value="Genomic_DNA"/>
</dbReference>
<dbReference type="CDD" id="cd00397">
    <property type="entry name" value="DNA_BRE_C"/>
    <property type="match status" value="1"/>
</dbReference>
<evidence type="ECO:0000256" key="1">
    <source>
        <dbReference type="ARBA" id="ARBA00022908"/>
    </source>
</evidence>
<protein>
    <submittedName>
        <fullName evidence="4">Integrase</fullName>
    </submittedName>
</protein>
<dbReference type="SUPFAM" id="SSF56349">
    <property type="entry name" value="DNA breaking-rejoining enzymes"/>
    <property type="match status" value="1"/>
</dbReference>
<proteinExistence type="predicted"/>
<reference evidence="4" key="1">
    <citation type="submission" date="2017-05" db="EMBL/GenBank/DDBJ databases">
        <title>Polyphasic characterization of four soil-derived phenanthrene-degrading Acidovorax strains and proposal of Acidovorax phenanthrenivorans sp. nov.</title>
        <authorList>
            <person name="Singleton D."/>
            <person name="Lee J."/>
            <person name="Dickey A.N."/>
            <person name="Stroud A."/>
            <person name="Scholl E.H."/>
            <person name="Wright F.A."/>
            <person name="Aitken M.D."/>
        </authorList>
    </citation>
    <scope>NUCLEOTIDE SEQUENCE</scope>
    <source>
        <strain evidence="4">P4</strain>
        <plasmid evidence="4">pACP4.1</plasmid>
    </source>
</reference>
<sequence length="226" mass="25025">MPEINRAKTLHQGQFTRLIKITQATSRYPERDVLVLMLGHHCGMRITEISRITVADVMHASGKLRSEISMREAITKGCRQRCAYLASKPAIQALETYLQFRIERGIGTVVGSGPYRGLLPHQPLIYSSRGDGMSQNTKRRVLETGEEKAYRACDSLQAHVSKLYQRAGIKGGSSHSGRRTFASKVLATTGDMETVAQLLGHASIDCSQRYVDVDLATLEDMFANAL</sequence>
<geneLocation type="plasmid" evidence="4 5">
    <name>pACP4.1</name>
</geneLocation>
<evidence type="ECO:0000313" key="5">
    <source>
        <dbReference type="Proteomes" id="UP000194440"/>
    </source>
</evidence>
<dbReference type="AlphaFoldDB" id="A0A240UI05"/>
<dbReference type="GO" id="GO:0006310">
    <property type="term" value="P:DNA recombination"/>
    <property type="evidence" value="ECO:0007669"/>
    <property type="project" value="UniProtKB-KW"/>
</dbReference>
<evidence type="ECO:0000256" key="2">
    <source>
        <dbReference type="ARBA" id="ARBA00023172"/>
    </source>
</evidence>
<name>A0A240UI05_9BURK</name>
<dbReference type="Gene3D" id="1.10.443.10">
    <property type="entry name" value="Intergrase catalytic core"/>
    <property type="match status" value="1"/>
</dbReference>
<evidence type="ECO:0000313" key="4">
    <source>
        <dbReference type="EMBL" id="ART61127.1"/>
    </source>
</evidence>
<dbReference type="KEGG" id="acis:CBP35_19305"/>